<evidence type="ECO:0000313" key="2">
    <source>
        <dbReference type="Proteomes" id="UP000784294"/>
    </source>
</evidence>
<dbReference type="AlphaFoldDB" id="A0A3S4ZLT3"/>
<gene>
    <name evidence="1" type="ORF">PXEA_LOCUS8239</name>
</gene>
<accession>A0A3S4ZLT3</accession>
<protein>
    <submittedName>
        <fullName evidence="1">Uncharacterized protein</fullName>
    </submittedName>
</protein>
<evidence type="ECO:0000313" key="1">
    <source>
        <dbReference type="EMBL" id="VEL14799.1"/>
    </source>
</evidence>
<name>A0A3S4ZLT3_9PLAT</name>
<reference evidence="1" key="1">
    <citation type="submission" date="2018-11" db="EMBL/GenBank/DDBJ databases">
        <authorList>
            <consortium name="Pathogen Informatics"/>
        </authorList>
    </citation>
    <scope>NUCLEOTIDE SEQUENCE</scope>
</reference>
<dbReference type="Proteomes" id="UP000784294">
    <property type="component" value="Unassembled WGS sequence"/>
</dbReference>
<dbReference type="EMBL" id="CAAALY010022374">
    <property type="protein sequence ID" value="VEL14799.1"/>
    <property type="molecule type" value="Genomic_DNA"/>
</dbReference>
<organism evidence="1 2">
    <name type="scientific">Protopolystoma xenopodis</name>
    <dbReference type="NCBI Taxonomy" id="117903"/>
    <lineage>
        <taxon>Eukaryota</taxon>
        <taxon>Metazoa</taxon>
        <taxon>Spiralia</taxon>
        <taxon>Lophotrochozoa</taxon>
        <taxon>Platyhelminthes</taxon>
        <taxon>Monogenea</taxon>
        <taxon>Polyopisthocotylea</taxon>
        <taxon>Polystomatidea</taxon>
        <taxon>Polystomatidae</taxon>
        <taxon>Protopolystoma</taxon>
    </lineage>
</organism>
<sequence>MAKQEWFTRGTLVRPSESALAMSNLSHPDEQAIRLV</sequence>
<proteinExistence type="predicted"/>
<keyword evidence="2" id="KW-1185">Reference proteome</keyword>
<comment type="caution">
    <text evidence="1">The sequence shown here is derived from an EMBL/GenBank/DDBJ whole genome shotgun (WGS) entry which is preliminary data.</text>
</comment>